<protein>
    <submittedName>
        <fullName evidence="2">Uncharacterized protein</fullName>
    </submittedName>
</protein>
<name>A0A016TAC1_9BILA</name>
<evidence type="ECO:0000313" key="2">
    <source>
        <dbReference type="EMBL" id="EYB99544.1"/>
    </source>
</evidence>
<evidence type="ECO:0000313" key="3">
    <source>
        <dbReference type="Proteomes" id="UP000024635"/>
    </source>
</evidence>
<evidence type="ECO:0000256" key="1">
    <source>
        <dbReference type="SAM" id="MobiDB-lite"/>
    </source>
</evidence>
<reference evidence="3" key="1">
    <citation type="journal article" date="2015" name="Nat. Genet.">
        <title>The genome and transcriptome of the zoonotic hookworm Ancylostoma ceylanicum identify infection-specific gene families.</title>
        <authorList>
            <person name="Schwarz E.M."/>
            <person name="Hu Y."/>
            <person name="Antoshechkin I."/>
            <person name="Miller M.M."/>
            <person name="Sternberg P.W."/>
            <person name="Aroian R.V."/>
        </authorList>
    </citation>
    <scope>NUCLEOTIDE SEQUENCE</scope>
    <source>
        <strain evidence="3">HY135</strain>
    </source>
</reference>
<sequence length="111" mass="12657">MRAERRKIRRDSQRSSIFGMPHCRTRTRWNRAARIAANAHESETNAMHAKPMKIERPVKKKAKVKKASESLSAHTSPHIQAQHCQRDSKHVQTQGSDRGEANNKRADHSVG</sequence>
<keyword evidence="3" id="KW-1185">Reference proteome</keyword>
<dbReference type="AlphaFoldDB" id="A0A016TAC1"/>
<feature type="compositionally biased region" description="Basic and acidic residues" evidence="1">
    <location>
        <begin position="97"/>
        <end position="111"/>
    </location>
</feature>
<dbReference type="Proteomes" id="UP000024635">
    <property type="component" value="Unassembled WGS sequence"/>
</dbReference>
<dbReference type="EMBL" id="JARK01001457">
    <property type="protein sequence ID" value="EYB99544.1"/>
    <property type="molecule type" value="Genomic_DNA"/>
</dbReference>
<accession>A0A016TAC1</accession>
<feature type="compositionally biased region" description="Polar residues" evidence="1">
    <location>
        <begin position="69"/>
        <end position="83"/>
    </location>
</feature>
<feature type="region of interest" description="Disordered" evidence="1">
    <location>
        <begin position="1"/>
        <end position="20"/>
    </location>
</feature>
<feature type="region of interest" description="Disordered" evidence="1">
    <location>
        <begin position="39"/>
        <end position="111"/>
    </location>
</feature>
<proteinExistence type="predicted"/>
<gene>
    <name evidence="2" type="primary">Acey_s0121.g1002</name>
    <name evidence="2" type="ORF">Y032_0121g1002</name>
</gene>
<organism evidence="2 3">
    <name type="scientific">Ancylostoma ceylanicum</name>
    <dbReference type="NCBI Taxonomy" id="53326"/>
    <lineage>
        <taxon>Eukaryota</taxon>
        <taxon>Metazoa</taxon>
        <taxon>Ecdysozoa</taxon>
        <taxon>Nematoda</taxon>
        <taxon>Chromadorea</taxon>
        <taxon>Rhabditida</taxon>
        <taxon>Rhabditina</taxon>
        <taxon>Rhabditomorpha</taxon>
        <taxon>Strongyloidea</taxon>
        <taxon>Ancylostomatidae</taxon>
        <taxon>Ancylostomatinae</taxon>
        <taxon>Ancylostoma</taxon>
    </lineage>
</organism>
<comment type="caution">
    <text evidence="2">The sequence shown here is derived from an EMBL/GenBank/DDBJ whole genome shotgun (WGS) entry which is preliminary data.</text>
</comment>